<feature type="transmembrane region" description="Helical" evidence="11">
    <location>
        <begin position="224"/>
        <end position="244"/>
    </location>
</feature>
<evidence type="ECO:0000256" key="4">
    <source>
        <dbReference type="ARBA" id="ARBA00022729"/>
    </source>
</evidence>
<protein>
    <recommendedName>
        <fullName evidence="13">Leucine-rich repeat-containing N-terminal plant-type domain-containing protein</fullName>
    </recommendedName>
</protein>
<feature type="signal peptide" evidence="12">
    <location>
        <begin position="1"/>
        <end position="20"/>
    </location>
</feature>
<name>A0A9K3GKE2_9EUKA</name>
<keyword evidence="2" id="KW-1003">Cell membrane</keyword>
<evidence type="ECO:0000256" key="2">
    <source>
        <dbReference type="ARBA" id="ARBA00022475"/>
    </source>
</evidence>
<evidence type="ECO:0000256" key="3">
    <source>
        <dbReference type="ARBA" id="ARBA00022692"/>
    </source>
</evidence>
<comment type="caution">
    <text evidence="14">The sequence shown here is derived from an EMBL/GenBank/DDBJ whole genome shotgun (WGS) entry which is preliminary data.</text>
</comment>
<proteinExistence type="predicted"/>
<reference evidence="14 15" key="1">
    <citation type="journal article" date="2018" name="PLoS ONE">
        <title>The draft genome of Kipferlia bialata reveals reductive genome evolution in fornicate parasites.</title>
        <authorList>
            <person name="Tanifuji G."/>
            <person name="Takabayashi S."/>
            <person name="Kume K."/>
            <person name="Takagi M."/>
            <person name="Nakayama T."/>
            <person name="Kamikawa R."/>
            <person name="Inagaki Y."/>
            <person name="Hashimoto T."/>
        </authorList>
    </citation>
    <scope>NUCLEOTIDE SEQUENCE [LARGE SCALE GENOMIC DNA]</scope>
    <source>
        <strain evidence="14">NY0173</strain>
    </source>
</reference>
<evidence type="ECO:0000256" key="5">
    <source>
        <dbReference type="ARBA" id="ARBA00022989"/>
    </source>
</evidence>
<evidence type="ECO:0000259" key="13">
    <source>
        <dbReference type="Pfam" id="PF08263"/>
    </source>
</evidence>
<dbReference type="AlphaFoldDB" id="A0A9K3GKE2"/>
<comment type="subcellular location">
    <subcellularLocation>
        <location evidence="1">Cell membrane</location>
    </subcellularLocation>
    <subcellularLocation>
        <location evidence="9">Endomembrane system</location>
        <topology evidence="9">Single-pass membrane protein</topology>
    </subcellularLocation>
</comment>
<evidence type="ECO:0000256" key="11">
    <source>
        <dbReference type="SAM" id="Phobius"/>
    </source>
</evidence>
<dbReference type="GO" id="GO:0012505">
    <property type="term" value="C:endomembrane system"/>
    <property type="evidence" value="ECO:0007669"/>
    <property type="project" value="UniProtKB-SubCell"/>
</dbReference>
<gene>
    <name evidence="14" type="ORF">KIPB_009131</name>
</gene>
<dbReference type="OrthoDB" id="406235at2759"/>
<evidence type="ECO:0000256" key="6">
    <source>
        <dbReference type="ARBA" id="ARBA00023136"/>
    </source>
</evidence>
<evidence type="ECO:0000256" key="12">
    <source>
        <dbReference type="SAM" id="SignalP"/>
    </source>
</evidence>
<feature type="region of interest" description="Disordered" evidence="10">
    <location>
        <begin position="288"/>
        <end position="311"/>
    </location>
</feature>
<dbReference type="SUPFAM" id="SSF52058">
    <property type="entry name" value="L domain-like"/>
    <property type="match status" value="1"/>
</dbReference>
<dbReference type="Gene3D" id="3.80.10.10">
    <property type="entry name" value="Ribonuclease Inhibitor"/>
    <property type="match status" value="1"/>
</dbReference>
<keyword evidence="4 12" id="KW-0732">Signal</keyword>
<dbReference type="EMBL" id="BDIP01003013">
    <property type="protein sequence ID" value="GIQ87149.1"/>
    <property type="molecule type" value="Genomic_DNA"/>
</dbReference>
<feature type="domain" description="Leucine-rich repeat-containing N-terminal plant-type" evidence="13">
    <location>
        <begin position="21"/>
        <end position="59"/>
    </location>
</feature>
<dbReference type="InterPro" id="IPR013210">
    <property type="entry name" value="LRR_N_plant-typ"/>
</dbReference>
<dbReference type="InterPro" id="IPR001611">
    <property type="entry name" value="Leu-rich_rpt"/>
</dbReference>
<keyword evidence="8" id="KW-0325">Glycoprotein</keyword>
<sequence>MRLLWSLYVLLVLTLTGVRAGDKAALEALYTSTNGDLWTQPNTWLSSSPHCDWEGVTCNADGAVVALDLSGYGLTGTLPPEMAGLTYLKSLYLNDNLMSTPLPPELCLMENMQYVQMVNAGLTGSIPECVCEAKHIQYLYLSSNSLSGSIPACEDWNLRELHLDHNMLEGPVPTTLADTGLLSDLWVQCNKDLLCTNLANGGTGVDYQCGASLLTCGGIAAKTAVAIGPILLVTILAGWGRWYITRQIKRRLGATDTDTGGTGRYLKQRHKRRACASTGGAVEYRSASLADDLGSPGRQAISPPVHGDKEE</sequence>
<feature type="chain" id="PRO_5039904750" description="Leucine-rich repeat-containing N-terminal plant-type domain-containing protein" evidence="12">
    <location>
        <begin position="21"/>
        <end position="311"/>
    </location>
</feature>
<keyword evidence="3 11" id="KW-0812">Transmembrane</keyword>
<evidence type="ECO:0000256" key="9">
    <source>
        <dbReference type="ARBA" id="ARBA00037847"/>
    </source>
</evidence>
<keyword evidence="7" id="KW-0675">Receptor</keyword>
<accession>A0A9K3GKE2</accession>
<dbReference type="PANTHER" id="PTHR48052">
    <property type="entry name" value="UNNAMED PRODUCT"/>
    <property type="match status" value="1"/>
</dbReference>
<dbReference type="Proteomes" id="UP000265618">
    <property type="component" value="Unassembled WGS sequence"/>
</dbReference>
<evidence type="ECO:0000256" key="7">
    <source>
        <dbReference type="ARBA" id="ARBA00023170"/>
    </source>
</evidence>
<evidence type="ECO:0000313" key="14">
    <source>
        <dbReference type="EMBL" id="GIQ87149.1"/>
    </source>
</evidence>
<evidence type="ECO:0000256" key="10">
    <source>
        <dbReference type="SAM" id="MobiDB-lite"/>
    </source>
</evidence>
<dbReference type="PANTHER" id="PTHR48052:SF8">
    <property type="entry name" value="LRR RECEPTOR-LIKE SERINE_THREONINE-PROTEIN KINASE FLS2"/>
    <property type="match status" value="1"/>
</dbReference>
<dbReference type="GO" id="GO:0005886">
    <property type="term" value="C:plasma membrane"/>
    <property type="evidence" value="ECO:0007669"/>
    <property type="project" value="UniProtKB-SubCell"/>
</dbReference>
<organism evidence="14 15">
    <name type="scientific">Kipferlia bialata</name>
    <dbReference type="NCBI Taxonomy" id="797122"/>
    <lineage>
        <taxon>Eukaryota</taxon>
        <taxon>Metamonada</taxon>
        <taxon>Carpediemonas-like organisms</taxon>
        <taxon>Kipferlia</taxon>
    </lineage>
</organism>
<keyword evidence="5 11" id="KW-1133">Transmembrane helix</keyword>
<dbReference type="Pfam" id="PF08263">
    <property type="entry name" value="LRRNT_2"/>
    <property type="match status" value="1"/>
</dbReference>
<dbReference type="InterPro" id="IPR032675">
    <property type="entry name" value="LRR_dom_sf"/>
</dbReference>
<evidence type="ECO:0000313" key="15">
    <source>
        <dbReference type="Proteomes" id="UP000265618"/>
    </source>
</evidence>
<evidence type="ECO:0000256" key="1">
    <source>
        <dbReference type="ARBA" id="ARBA00004236"/>
    </source>
</evidence>
<keyword evidence="6 11" id="KW-0472">Membrane</keyword>
<keyword evidence="15" id="KW-1185">Reference proteome</keyword>
<evidence type="ECO:0000256" key="8">
    <source>
        <dbReference type="ARBA" id="ARBA00023180"/>
    </source>
</evidence>
<dbReference type="Pfam" id="PF00560">
    <property type="entry name" value="LRR_1"/>
    <property type="match status" value="2"/>
</dbReference>